<dbReference type="AlphaFoldDB" id="A0A839XY27"/>
<sequence>MSDDERPVHDVAVTVFARCEGVDYGEAANLAMAAVRSLFRQHGTTQDDGSRRLVLHMRDEDVPVDVHYVTEAGQAVRSGYLWLHPTKQAYPRADESQLPR</sequence>
<keyword evidence="2" id="KW-1185">Reference proteome</keyword>
<protein>
    <submittedName>
        <fullName evidence="1">Uncharacterized protein</fullName>
    </submittedName>
</protein>
<evidence type="ECO:0000313" key="2">
    <source>
        <dbReference type="Proteomes" id="UP000564573"/>
    </source>
</evidence>
<evidence type="ECO:0000313" key="1">
    <source>
        <dbReference type="EMBL" id="MBB3665968.1"/>
    </source>
</evidence>
<organism evidence="1 2">
    <name type="scientific">Prauserella sediminis</name>
    <dbReference type="NCBI Taxonomy" id="577680"/>
    <lineage>
        <taxon>Bacteria</taxon>
        <taxon>Bacillati</taxon>
        <taxon>Actinomycetota</taxon>
        <taxon>Actinomycetes</taxon>
        <taxon>Pseudonocardiales</taxon>
        <taxon>Pseudonocardiaceae</taxon>
        <taxon>Prauserella</taxon>
        <taxon>Prauserella salsuginis group</taxon>
    </lineage>
</organism>
<dbReference type="RefSeq" id="WP_183787167.1">
    <property type="nucleotide sequence ID" value="NZ_JACIBS010000009.1"/>
</dbReference>
<dbReference type="EMBL" id="JACIBS010000009">
    <property type="protein sequence ID" value="MBB3665968.1"/>
    <property type="molecule type" value="Genomic_DNA"/>
</dbReference>
<gene>
    <name evidence="1" type="ORF">FB384_004927</name>
</gene>
<accession>A0A839XY27</accession>
<reference evidence="1 2" key="1">
    <citation type="submission" date="2020-08" db="EMBL/GenBank/DDBJ databases">
        <title>Sequencing the genomes of 1000 actinobacteria strains.</title>
        <authorList>
            <person name="Klenk H.-P."/>
        </authorList>
    </citation>
    <scope>NUCLEOTIDE SEQUENCE [LARGE SCALE GENOMIC DNA]</scope>
    <source>
        <strain evidence="1 2">DSM 45267</strain>
    </source>
</reference>
<name>A0A839XY27_9PSEU</name>
<proteinExistence type="predicted"/>
<comment type="caution">
    <text evidence="1">The sequence shown here is derived from an EMBL/GenBank/DDBJ whole genome shotgun (WGS) entry which is preliminary data.</text>
</comment>
<dbReference type="Proteomes" id="UP000564573">
    <property type="component" value="Unassembled WGS sequence"/>
</dbReference>